<feature type="domain" description="Intradiol ring-cleavage dioxygenases" evidence="1">
    <location>
        <begin position="42"/>
        <end position="125"/>
    </location>
</feature>
<evidence type="ECO:0000313" key="3">
    <source>
        <dbReference type="Proteomes" id="UP000198858"/>
    </source>
</evidence>
<keyword evidence="2" id="KW-0223">Dioxygenase</keyword>
<dbReference type="Pfam" id="PF00775">
    <property type="entry name" value="Dioxygenase_C"/>
    <property type="match status" value="1"/>
</dbReference>
<dbReference type="GO" id="GO:0016702">
    <property type="term" value="F:oxidoreductase activity, acting on single donors with incorporation of molecular oxygen, incorporation of two atoms of oxygen"/>
    <property type="evidence" value="ECO:0007669"/>
    <property type="project" value="InterPro"/>
</dbReference>
<proteinExistence type="predicted"/>
<evidence type="ECO:0000313" key="2">
    <source>
        <dbReference type="EMBL" id="SDR81432.1"/>
    </source>
</evidence>
<dbReference type="SUPFAM" id="SSF49482">
    <property type="entry name" value="Aromatic compound dioxygenase"/>
    <property type="match status" value="1"/>
</dbReference>
<sequence length="189" mass="21599">MLFLILLSFGCKSDPGFLTVSNQETLDLNDFKKIESISRSTITKEDEPGEKLLLCLKYIDKENKKPLLNQEVKFYHTSDLGEYDPADPEDESTARLKGTAVTNKRGRIYIETILPGDYGSSDDNRHIHTIVKGAKPETYDIHFLQYTGFMGKRFIENSDQHFLAELKYNKDSTLVAFLTIEVKQPVLKN</sequence>
<dbReference type="InterPro" id="IPR000627">
    <property type="entry name" value="Intradiol_dOase_C"/>
</dbReference>
<keyword evidence="2" id="KW-0560">Oxidoreductase</keyword>
<keyword evidence="3" id="KW-1185">Reference proteome</keyword>
<dbReference type="EMBL" id="LT629745">
    <property type="protein sequence ID" value="SDR81432.1"/>
    <property type="molecule type" value="Genomic_DNA"/>
</dbReference>
<dbReference type="InterPro" id="IPR015889">
    <property type="entry name" value="Intradiol_dOase_core"/>
</dbReference>
<accession>A0A1H1M4K0</accession>
<dbReference type="AlphaFoldDB" id="A0A1H1M4K0"/>
<dbReference type="GO" id="GO:0008199">
    <property type="term" value="F:ferric iron binding"/>
    <property type="evidence" value="ECO:0007669"/>
    <property type="project" value="InterPro"/>
</dbReference>
<protein>
    <submittedName>
        <fullName evidence="2">Dioxygenase</fullName>
    </submittedName>
</protein>
<dbReference type="Proteomes" id="UP000198858">
    <property type="component" value="Chromosome I"/>
</dbReference>
<organism evidence="2 3">
    <name type="scientific">Christiangramia echinicola</name>
    <dbReference type="NCBI Taxonomy" id="279359"/>
    <lineage>
        <taxon>Bacteria</taxon>
        <taxon>Pseudomonadati</taxon>
        <taxon>Bacteroidota</taxon>
        <taxon>Flavobacteriia</taxon>
        <taxon>Flavobacteriales</taxon>
        <taxon>Flavobacteriaceae</taxon>
        <taxon>Christiangramia</taxon>
    </lineage>
</organism>
<dbReference type="STRING" id="1250231.SAMN04488552_1142"/>
<reference evidence="2 3" key="1">
    <citation type="submission" date="2016-10" db="EMBL/GenBank/DDBJ databases">
        <authorList>
            <person name="Varghese N."/>
            <person name="Submissions S."/>
        </authorList>
    </citation>
    <scope>NUCLEOTIDE SEQUENCE [LARGE SCALE GENOMIC DNA]</scope>
    <source>
        <strain evidence="2 3">Mar_2010_102</strain>
    </source>
</reference>
<gene>
    <name evidence="2" type="ORF">SAMN04488552_1142</name>
</gene>
<name>A0A1H1M4K0_9FLAO</name>
<evidence type="ECO:0000259" key="1">
    <source>
        <dbReference type="Pfam" id="PF00775"/>
    </source>
</evidence>
<dbReference type="Gene3D" id="2.60.130.10">
    <property type="entry name" value="Aromatic compound dioxygenase"/>
    <property type="match status" value="1"/>
</dbReference>